<evidence type="ECO:0000259" key="14">
    <source>
        <dbReference type="Pfam" id="PF22776"/>
    </source>
</evidence>
<keyword evidence="8" id="KW-0630">Potassium</keyword>
<keyword evidence="10" id="KW-0406">Ion transport</keyword>
<keyword evidence="9 12" id="KW-1133">Transmembrane helix</keyword>
<keyword evidence="7" id="KW-0769">Symport</keyword>
<keyword evidence="5" id="KW-0633">Potassium transport</keyword>
<dbReference type="GO" id="GO:0015079">
    <property type="term" value="F:potassium ion transmembrane transporter activity"/>
    <property type="evidence" value="ECO:0007669"/>
    <property type="project" value="InterPro"/>
</dbReference>
<comment type="similarity">
    <text evidence="2">Belongs to the HAK/KUP transporter (TC 2.A.72) family.</text>
</comment>
<organism evidence="15 16">
    <name type="scientific">Rhodocytophaga rosea</name>
    <dbReference type="NCBI Taxonomy" id="2704465"/>
    <lineage>
        <taxon>Bacteria</taxon>
        <taxon>Pseudomonadati</taxon>
        <taxon>Bacteroidota</taxon>
        <taxon>Cytophagia</taxon>
        <taxon>Cytophagales</taxon>
        <taxon>Rhodocytophagaceae</taxon>
        <taxon>Rhodocytophaga</taxon>
    </lineage>
</organism>
<feature type="transmembrane region" description="Helical" evidence="12">
    <location>
        <begin position="61"/>
        <end position="80"/>
    </location>
</feature>
<dbReference type="Pfam" id="PF02705">
    <property type="entry name" value="K_trans"/>
    <property type="match status" value="1"/>
</dbReference>
<gene>
    <name evidence="15" type="ORF">GXP67_36295</name>
</gene>
<dbReference type="InterPro" id="IPR053951">
    <property type="entry name" value="K_trans_N"/>
</dbReference>
<evidence type="ECO:0000256" key="10">
    <source>
        <dbReference type="ARBA" id="ARBA00023065"/>
    </source>
</evidence>
<feature type="transmembrane region" description="Helical" evidence="12">
    <location>
        <begin position="31"/>
        <end position="55"/>
    </location>
</feature>
<evidence type="ECO:0008006" key="17">
    <source>
        <dbReference type="Google" id="ProtNLM"/>
    </source>
</evidence>
<dbReference type="Pfam" id="PF22776">
    <property type="entry name" value="K_trans_C"/>
    <property type="match status" value="1"/>
</dbReference>
<evidence type="ECO:0000313" key="16">
    <source>
        <dbReference type="Proteomes" id="UP000480178"/>
    </source>
</evidence>
<dbReference type="GO" id="GO:0016020">
    <property type="term" value="C:membrane"/>
    <property type="evidence" value="ECO:0007669"/>
    <property type="project" value="UniProtKB-SubCell"/>
</dbReference>
<evidence type="ECO:0000256" key="5">
    <source>
        <dbReference type="ARBA" id="ARBA00022538"/>
    </source>
</evidence>
<evidence type="ECO:0000256" key="8">
    <source>
        <dbReference type="ARBA" id="ARBA00022958"/>
    </source>
</evidence>
<feature type="domain" description="K+ potassium transporter C-terminal" evidence="14">
    <location>
        <begin position="114"/>
        <end position="270"/>
    </location>
</feature>
<evidence type="ECO:0000256" key="7">
    <source>
        <dbReference type="ARBA" id="ARBA00022847"/>
    </source>
</evidence>
<dbReference type="KEGG" id="rhoz:GXP67_36295"/>
<dbReference type="AlphaFoldDB" id="A0A6C0GU68"/>
<reference evidence="15 16" key="1">
    <citation type="submission" date="2020-01" db="EMBL/GenBank/DDBJ databases">
        <authorList>
            <person name="Kim M.K."/>
        </authorList>
    </citation>
    <scope>NUCLEOTIDE SEQUENCE [LARGE SCALE GENOMIC DNA]</scope>
    <source>
        <strain evidence="15 16">172606-1</strain>
    </source>
</reference>
<dbReference type="PANTHER" id="PTHR30540:SF79">
    <property type="entry name" value="LOW AFFINITY POTASSIUM TRANSPORT SYSTEM PROTEIN KUP"/>
    <property type="match status" value="1"/>
</dbReference>
<dbReference type="GO" id="GO:0015293">
    <property type="term" value="F:symporter activity"/>
    <property type="evidence" value="ECO:0007669"/>
    <property type="project" value="UniProtKB-KW"/>
</dbReference>
<feature type="transmembrane region" description="Helical" evidence="12">
    <location>
        <begin position="6"/>
        <end position="24"/>
    </location>
</feature>
<accession>A0A6C0GU68</accession>
<evidence type="ECO:0000256" key="11">
    <source>
        <dbReference type="ARBA" id="ARBA00023136"/>
    </source>
</evidence>
<evidence type="ECO:0000256" key="12">
    <source>
        <dbReference type="SAM" id="Phobius"/>
    </source>
</evidence>
<feature type="domain" description="K+ potassium transporter integral membrane" evidence="13">
    <location>
        <begin position="1"/>
        <end position="88"/>
    </location>
</feature>
<evidence type="ECO:0000259" key="13">
    <source>
        <dbReference type="Pfam" id="PF02705"/>
    </source>
</evidence>
<evidence type="ECO:0000256" key="2">
    <source>
        <dbReference type="ARBA" id="ARBA00007019"/>
    </source>
</evidence>
<dbReference type="RefSeq" id="WP_162447667.1">
    <property type="nucleotide sequence ID" value="NZ_CP048222.1"/>
</dbReference>
<dbReference type="EMBL" id="CP048222">
    <property type="protein sequence ID" value="QHT71741.1"/>
    <property type="molecule type" value="Genomic_DNA"/>
</dbReference>
<comment type="subcellular location">
    <subcellularLocation>
        <location evidence="1">Membrane</location>
        <topology evidence="1">Multi-pass membrane protein</topology>
    </subcellularLocation>
</comment>
<keyword evidence="16" id="KW-1185">Reference proteome</keyword>
<name>A0A6C0GU68_9BACT</name>
<proteinExistence type="inferred from homology"/>
<dbReference type="Proteomes" id="UP000480178">
    <property type="component" value="Chromosome"/>
</dbReference>
<dbReference type="InterPro" id="IPR003855">
    <property type="entry name" value="K+_transporter"/>
</dbReference>
<sequence>MEAAYGFSITIAMMMTTVLLSYFLRYKKKWNLYLVMGILLLFGLIESSFFVTNVVKIKERWMFLFFELLIFLVMYVWYNARKINNRFVKFVEIGKYTALLGELSRDEGVPKFATHLIYLSKANQRVHIEEKIIKSIFSKKPKRAEVYWFLHINRTDSPYSLSYQVLELVDDQVIKVSINIGFRLQARSELYFKKIVQELVANKELNLHLRPDGASKYNSEPDFKFIVIEKFLSVENEFSFWEGLLLNGYFLLKKIGQRDEKAFGLDKSDVEVEQVPLVYQPAEQITLQRIGQ</sequence>
<evidence type="ECO:0000256" key="4">
    <source>
        <dbReference type="ARBA" id="ARBA00022475"/>
    </source>
</evidence>
<evidence type="ECO:0000256" key="6">
    <source>
        <dbReference type="ARBA" id="ARBA00022692"/>
    </source>
</evidence>
<evidence type="ECO:0000256" key="1">
    <source>
        <dbReference type="ARBA" id="ARBA00004141"/>
    </source>
</evidence>
<evidence type="ECO:0000256" key="9">
    <source>
        <dbReference type="ARBA" id="ARBA00022989"/>
    </source>
</evidence>
<keyword evidence="4" id="KW-1003">Cell membrane</keyword>
<dbReference type="PANTHER" id="PTHR30540">
    <property type="entry name" value="OSMOTIC STRESS POTASSIUM TRANSPORTER"/>
    <property type="match status" value="1"/>
</dbReference>
<keyword evidence="11 12" id="KW-0472">Membrane</keyword>
<dbReference type="InterPro" id="IPR053952">
    <property type="entry name" value="K_trans_C"/>
</dbReference>
<keyword evidence="6 12" id="KW-0812">Transmembrane</keyword>
<evidence type="ECO:0000256" key="3">
    <source>
        <dbReference type="ARBA" id="ARBA00022448"/>
    </source>
</evidence>
<protein>
    <recommendedName>
        <fullName evidence="17">Potassium transporter Kup</fullName>
    </recommendedName>
</protein>
<keyword evidence="3" id="KW-0813">Transport</keyword>
<evidence type="ECO:0000313" key="15">
    <source>
        <dbReference type="EMBL" id="QHT71741.1"/>
    </source>
</evidence>